<keyword evidence="2" id="KW-0804">Transcription</keyword>
<keyword evidence="3" id="KW-0675">Receptor</keyword>
<dbReference type="AlphaFoldDB" id="K7IB77"/>
<proteinExistence type="predicted"/>
<accession>K7IB77</accession>
<dbReference type="InterPro" id="IPR000536">
    <property type="entry name" value="Nucl_hrmn_rcpt_lig-bd"/>
</dbReference>
<dbReference type="EnsemblMetazoa" id="CJA36377.1">
    <property type="protein sequence ID" value="CJA36377.1"/>
    <property type="gene ID" value="WBGene00212224"/>
</dbReference>
<dbReference type="PANTHER" id="PTHR46587">
    <property type="entry name" value="NUCLEAR HORMONE RECEPTOR FAMILY"/>
    <property type="match status" value="1"/>
</dbReference>
<dbReference type="Pfam" id="PF00104">
    <property type="entry name" value="Hormone_recep"/>
    <property type="match status" value="1"/>
</dbReference>
<evidence type="ECO:0000313" key="6">
    <source>
        <dbReference type="Proteomes" id="UP000005237"/>
    </source>
</evidence>
<keyword evidence="6" id="KW-1185">Reference proteome</keyword>
<dbReference type="SMART" id="SM00430">
    <property type="entry name" value="HOLI"/>
    <property type="match status" value="1"/>
</dbReference>
<dbReference type="InterPro" id="IPR035500">
    <property type="entry name" value="NHR-like_dom_sf"/>
</dbReference>
<reference evidence="6" key="1">
    <citation type="submission" date="2010-08" db="EMBL/GenBank/DDBJ databases">
        <authorList>
            <consortium name="Caenorhabditis japonica Sequencing Consortium"/>
            <person name="Wilson R.K."/>
        </authorList>
    </citation>
    <scope>NUCLEOTIDE SEQUENCE [LARGE SCALE GENOMIC DNA]</scope>
    <source>
        <strain evidence="6">DF5081</strain>
    </source>
</reference>
<evidence type="ECO:0000259" key="4">
    <source>
        <dbReference type="PROSITE" id="PS51843"/>
    </source>
</evidence>
<dbReference type="PANTHER" id="PTHR46587:SF1">
    <property type="entry name" value="NUCLEAR HORMONE RECEPTOR FAMILY-RELATED"/>
    <property type="match status" value="1"/>
</dbReference>
<evidence type="ECO:0000256" key="1">
    <source>
        <dbReference type="ARBA" id="ARBA00023015"/>
    </source>
</evidence>
<dbReference type="STRING" id="281687.K7IB77"/>
<dbReference type="PROSITE" id="PS51843">
    <property type="entry name" value="NR_LBD"/>
    <property type="match status" value="1"/>
</dbReference>
<evidence type="ECO:0000256" key="3">
    <source>
        <dbReference type="ARBA" id="ARBA00023170"/>
    </source>
</evidence>
<sequence>MGEPTSDFSSSSSRASSDYEIGEIIEPFTFDIDTLLHLQRNQRVQHHKYFNQTIETNGCVKINGKLRRRARAHDINFILKLGLENAIEWAEHFEPFRVLTDTDKKLVLSEFGFACVLIDQGFKTAKESVEGYWLLQNGTFMHSDYFLALPEEDTKKANVEKKAELHFAFINELDRCVSTPFRKLKIDEFECSVLKTVLLLTPSFPGQVIFQDIEHLHKKCMKELMRHSVIRSPDRGPERFGEIILLISSIRCGVKALYNQTRNSDIFHLMSFDPFVRSIFLP</sequence>
<dbReference type="InParanoid" id="K7IB77"/>
<evidence type="ECO:0000256" key="2">
    <source>
        <dbReference type="ARBA" id="ARBA00023163"/>
    </source>
</evidence>
<protein>
    <submittedName>
        <fullName evidence="5">NR LBD domain-containing protein</fullName>
    </submittedName>
</protein>
<dbReference type="Gene3D" id="1.10.565.10">
    <property type="entry name" value="Retinoid X Receptor"/>
    <property type="match status" value="1"/>
</dbReference>
<dbReference type="EnsemblMetazoa" id="CJA40209.1">
    <property type="protein sequence ID" value="CJA40209.1"/>
    <property type="gene ID" value="WBGene00216057"/>
</dbReference>
<feature type="domain" description="NR LBD" evidence="4">
    <location>
        <begin position="34"/>
        <end position="282"/>
    </location>
</feature>
<dbReference type="SUPFAM" id="SSF48508">
    <property type="entry name" value="Nuclear receptor ligand-binding domain"/>
    <property type="match status" value="1"/>
</dbReference>
<keyword evidence="1" id="KW-0805">Transcription regulation</keyword>
<dbReference type="Proteomes" id="UP000005237">
    <property type="component" value="Unassembled WGS sequence"/>
</dbReference>
<name>K7IB77_CAEJA</name>
<organism evidence="5 6">
    <name type="scientific">Caenorhabditis japonica</name>
    <dbReference type="NCBI Taxonomy" id="281687"/>
    <lineage>
        <taxon>Eukaryota</taxon>
        <taxon>Metazoa</taxon>
        <taxon>Ecdysozoa</taxon>
        <taxon>Nematoda</taxon>
        <taxon>Chromadorea</taxon>
        <taxon>Rhabditida</taxon>
        <taxon>Rhabditina</taxon>
        <taxon>Rhabditomorpha</taxon>
        <taxon>Rhabditoidea</taxon>
        <taxon>Rhabditidae</taxon>
        <taxon>Peloderinae</taxon>
        <taxon>Caenorhabditis</taxon>
    </lineage>
</organism>
<evidence type="ECO:0000313" key="5">
    <source>
        <dbReference type="EnsemblMetazoa" id="CJA36377.1"/>
    </source>
</evidence>
<reference evidence="5" key="2">
    <citation type="submission" date="2022-06" db="UniProtKB">
        <authorList>
            <consortium name="EnsemblMetazoa"/>
        </authorList>
    </citation>
    <scope>IDENTIFICATION</scope>
    <source>
        <strain evidence="5">DF5081</strain>
    </source>
</reference>
<dbReference type="eggNOG" id="KOG3575">
    <property type="taxonomic scope" value="Eukaryota"/>
</dbReference>